<dbReference type="InterPro" id="IPR007310">
    <property type="entry name" value="Aerobactin_biosyn_IucA/IucC_N"/>
</dbReference>
<dbReference type="RefSeq" id="WP_188389854.1">
    <property type="nucleotide sequence ID" value="NZ_BMFK01000005.1"/>
</dbReference>
<name>A0A917AXG3_9BACI</name>
<gene>
    <name evidence="5" type="ORF">GCM10007140_35660</name>
</gene>
<dbReference type="Pfam" id="PF04183">
    <property type="entry name" value="IucA_IucC"/>
    <property type="match status" value="1"/>
</dbReference>
<feature type="domain" description="Aerobactin siderophore biosynthesis IucA/IucC-like C-terminal" evidence="4">
    <location>
        <begin position="413"/>
        <end position="574"/>
    </location>
</feature>
<evidence type="ECO:0000256" key="1">
    <source>
        <dbReference type="ARBA" id="ARBA00004924"/>
    </source>
</evidence>
<dbReference type="Pfam" id="PF06276">
    <property type="entry name" value="FhuF"/>
    <property type="match status" value="1"/>
</dbReference>
<sequence length="604" mass="70979">MYQSAKYIAEHATFQAFVNSYIREVSTGTWKERQEWEQEHSFVSILSGEYVLELELPRQEKRFVFEVKYRSKVGRHTFGRCFAYRVQDYTWYEEDKLTVILALIQELHATAKYNGCHELQSHFDELILRLIESYQTMGTYIEKRVKDKDRLYGETSTFIEMEQALLFGHWLHPTPKSRQGMAGWYHESYAPELQGKFQLHYFNISRSLIEESSALAINTSDLIYQSIKGYLPKTLHKQCLIPMHPLQAEWLMQQDHVKKAIQAGLIENIGPLGKFFTATSSLRTVYNEEEEWMYKFSIPVKVTNSLRVTRHHELKAGVVIAKLMDRIHFLENNPSFHIIHDPAYITAVLPGREESGFEVILRSNTFLQGEDKDVSLIAALVQEPLPGVKSRLHQIIETIAQVESRLQEEVSMDWYEQYWKCAIEPLIRLYDEHGIALEAHQQNSVIRLSNGYPGVYYYRDNQGYYLSKAHEQELLMTEPSLEETRELFYDDALIRERFTYYLFMNQLFSIIHRFGADQLVDEQKLIMWSIEQLHVLEKKLKGQGKAFVQMLLTQEELPFKANLLTRFHDVDELEADLEQAVYVTMSNPLVCYRKEEEYEAVVTY</sequence>
<reference evidence="5" key="2">
    <citation type="submission" date="2020-09" db="EMBL/GenBank/DDBJ databases">
        <authorList>
            <person name="Sun Q."/>
            <person name="Zhou Y."/>
        </authorList>
    </citation>
    <scope>NUCLEOTIDE SEQUENCE</scope>
    <source>
        <strain evidence="5">CGMCC 1.12698</strain>
    </source>
</reference>
<comment type="similarity">
    <text evidence="2">Belongs to the IucA/IucC family.</text>
</comment>
<feature type="domain" description="Aerobactin siderophore biosynthesis IucA/IucC N-terminal" evidence="3">
    <location>
        <begin position="157"/>
        <end position="382"/>
    </location>
</feature>
<dbReference type="EMBL" id="BMFK01000005">
    <property type="protein sequence ID" value="GGE82972.1"/>
    <property type="molecule type" value="Genomic_DNA"/>
</dbReference>
<evidence type="ECO:0000313" key="6">
    <source>
        <dbReference type="Proteomes" id="UP000605259"/>
    </source>
</evidence>
<dbReference type="Proteomes" id="UP000605259">
    <property type="component" value="Unassembled WGS sequence"/>
</dbReference>
<proteinExistence type="inferred from homology"/>
<evidence type="ECO:0000259" key="3">
    <source>
        <dbReference type="Pfam" id="PF04183"/>
    </source>
</evidence>
<dbReference type="InterPro" id="IPR037455">
    <property type="entry name" value="LucA/IucC-like"/>
</dbReference>
<evidence type="ECO:0000313" key="5">
    <source>
        <dbReference type="EMBL" id="GGE82972.1"/>
    </source>
</evidence>
<organism evidence="5 6">
    <name type="scientific">Priestia taiwanensis</name>
    <dbReference type="NCBI Taxonomy" id="1347902"/>
    <lineage>
        <taxon>Bacteria</taxon>
        <taxon>Bacillati</taxon>
        <taxon>Bacillota</taxon>
        <taxon>Bacilli</taxon>
        <taxon>Bacillales</taxon>
        <taxon>Bacillaceae</taxon>
        <taxon>Priestia</taxon>
    </lineage>
</organism>
<dbReference type="PANTHER" id="PTHR34384">
    <property type="entry name" value="L-2,3-DIAMINOPROPANOATE--CITRATE LIGASE"/>
    <property type="match status" value="1"/>
</dbReference>
<evidence type="ECO:0000259" key="4">
    <source>
        <dbReference type="Pfam" id="PF06276"/>
    </source>
</evidence>
<dbReference type="PANTHER" id="PTHR34384:SF5">
    <property type="entry name" value="L-2,3-DIAMINOPROPANOATE--CITRATE LIGASE"/>
    <property type="match status" value="1"/>
</dbReference>
<comment type="caution">
    <text evidence="5">The sequence shown here is derived from an EMBL/GenBank/DDBJ whole genome shotgun (WGS) entry which is preliminary data.</text>
</comment>
<evidence type="ECO:0000256" key="2">
    <source>
        <dbReference type="ARBA" id="ARBA00007832"/>
    </source>
</evidence>
<dbReference type="Gene3D" id="1.10.510.40">
    <property type="match status" value="1"/>
</dbReference>
<dbReference type="GO" id="GO:0016881">
    <property type="term" value="F:acid-amino acid ligase activity"/>
    <property type="evidence" value="ECO:0007669"/>
    <property type="project" value="UniProtKB-ARBA"/>
</dbReference>
<dbReference type="GO" id="GO:0019290">
    <property type="term" value="P:siderophore biosynthetic process"/>
    <property type="evidence" value="ECO:0007669"/>
    <property type="project" value="InterPro"/>
</dbReference>
<reference evidence="5" key="1">
    <citation type="journal article" date="2014" name="Int. J. Syst. Evol. Microbiol.">
        <title>Complete genome sequence of Corynebacterium casei LMG S-19264T (=DSM 44701T), isolated from a smear-ripened cheese.</title>
        <authorList>
            <consortium name="US DOE Joint Genome Institute (JGI-PGF)"/>
            <person name="Walter F."/>
            <person name="Albersmeier A."/>
            <person name="Kalinowski J."/>
            <person name="Ruckert C."/>
        </authorList>
    </citation>
    <scope>NUCLEOTIDE SEQUENCE</scope>
    <source>
        <strain evidence="5">CGMCC 1.12698</strain>
    </source>
</reference>
<accession>A0A917AXG3</accession>
<dbReference type="AlphaFoldDB" id="A0A917AXG3"/>
<keyword evidence="6" id="KW-1185">Reference proteome</keyword>
<dbReference type="InterPro" id="IPR022770">
    <property type="entry name" value="IucA/IucC-like_C"/>
</dbReference>
<protein>
    <submittedName>
        <fullName evidence="5">Petrobactin biosynthesis protein AsbA</fullName>
    </submittedName>
</protein>
<comment type="pathway">
    <text evidence="1">Siderophore biosynthesis.</text>
</comment>